<dbReference type="InterPro" id="IPR037124">
    <property type="entry name" value="Chaperonin_GroES_sf"/>
</dbReference>
<reference evidence="4 5" key="1">
    <citation type="submission" date="2023-09" db="EMBL/GenBank/DDBJ databases">
        <title>Pangenome analysis of Batrachochytrium dendrobatidis and related Chytrids.</title>
        <authorList>
            <person name="Yacoub M.N."/>
            <person name="Stajich J.E."/>
            <person name="James T.Y."/>
        </authorList>
    </citation>
    <scope>NUCLEOTIDE SEQUENCE [LARGE SCALE GENOMIC DNA]</scope>
    <source>
        <strain evidence="4 5">JEL0888</strain>
    </source>
</reference>
<dbReference type="InterPro" id="IPR018369">
    <property type="entry name" value="Chaprnonin_Cpn10_CS"/>
</dbReference>
<dbReference type="SMART" id="SM00883">
    <property type="entry name" value="Cpn10"/>
    <property type="match status" value="1"/>
</dbReference>
<evidence type="ECO:0000313" key="5">
    <source>
        <dbReference type="Proteomes" id="UP001527925"/>
    </source>
</evidence>
<dbReference type="Pfam" id="PF00166">
    <property type="entry name" value="Cpn10"/>
    <property type="match status" value="1"/>
</dbReference>
<protein>
    <submittedName>
        <fullName evidence="4">Mitochondrial heat shock protein Hsp10</fullName>
    </submittedName>
</protein>
<dbReference type="PROSITE" id="PS00681">
    <property type="entry name" value="CHAPERONINS_CPN10"/>
    <property type="match status" value="1"/>
</dbReference>
<evidence type="ECO:0000256" key="2">
    <source>
        <dbReference type="ARBA" id="ARBA00023186"/>
    </source>
</evidence>
<dbReference type="Gene3D" id="2.30.33.40">
    <property type="entry name" value="GroES chaperonin"/>
    <property type="match status" value="1"/>
</dbReference>
<keyword evidence="4" id="KW-0346">Stress response</keyword>
<keyword evidence="5" id="KW-1185">Reference proteome</keyword>
<evidence type="ECO:0000256" key="1">
    <source>
        <dbReference type="ARBA" id="ARBA00006975"/>
    </source>
</evidence>
<sequence>MSSLRAAAKRIVPLFDRVLVQRIKPAERTASGIFIPEKAQESLNEAVVVAVGPGAPDKDGVVRPVSVKEGEHVLLPPFGGNAVKVGDTEYTLYRDSELLAKLEH</sequence>
<accession>A0ABR4NHC8</accession>
<dbReference type="SUPFAM" id="SSF50129">
    <property type="entry name" value="GroES-like"/>
    <property type="match status" value="1"/>
</dbReference>
<evidence type="ECO:0000256" key="3">
    <source>
        <dbReference type="RuleBase" id="RU003479"/>
    </source>
</evidence>
<keyword evidence="2 3" id="KW-0143">Chaperone</keyword>
<dbReference type="PRINTS" id="PR00297">
    <property type="entry name" value="CHAPERONIN10"/>
</dbReference>
<dbReference type="Proteomes" id="UP001527925">
    <property type="component" value="Unassembled WGS sequence"/>
</dbReference>
<dbReference type="HAMAP" id="MF_00580">
    <property type="entry name" value="CH10"/>
    <property type="match status" value="1"/>
</dbReference>
<dbReference type="CDD" id="cd00320">
    <property type="entry name" value="cpn10"/>
    <property type="match status" value="1"/>
</dbReference>
<comment type="caution">
    <text evidence="4">The sequence shown here is derived from an EMBL/GenBank/DDBJ whole genome shotgun (WGS) entry which is preliminary data.</text>
</comment>
<evidence type="ECO:0000313" key="4">
    <source>
        <dbReference type="EMBL" id="KAL2918874.1"/>
    </source>
</evidence>
<dbReference type="EMBL" id="JADGIZ020000005">
    <property type="protein sequence ID" value="KAL2918874.1"/>
    <property type="molecule type" value="Genomic_DNA"/>
</dbReference>
<gene>
    <name evidence="4" type="primary">hsp10</name>
    <name evidence="4" type="ORF">HK105_201708</name>
</gene>
<dbReference type="PANTHER" id="PTHR10772">
    <property type="entry name" value="10 KDA HEAT SHOCK PROTEIN"/>
    <property type="match status" value="1"/>
</dbReference>
<dbReference type="InterPro" id="IPR020818">
    <property type="entry name" value="Chaperonin_GroES"/>
</dbReference>
<organism evidence="4 5">
    <name type="scientific">Polyrhizophydium stewartii</name>
    <dbReference type="NCBI Taxonomy" id="2732419"/>
    <lineage>
        <taxon>Eukaryota</taxon>
        <taxon>Fungi</taxon>
        <taxon>Fungi incertae sedis</taxon>
        <taxon>Chytridiomycota</taxon>
        <taxon>Chytridiomycota incertae sedis</taxon>
        <taxon>Chytridiomycetes</taxon>
        <taxon>Rhizophydiales</taxon>
        <taxon>Rhizophydiales incertae sedis</taxon>
        <taxon>Polyrhizophydium</taxon>
    </lineage>
</organism>
<proteinExistence type="inferred from homology"/>
<comment type="similarity">
    <text evidence="1 3">Belongs to the GroES chaperonin family.</text>
</comment>
<name>A0ABR4NHC8_9FUNG</name>
<dbReference type="PANTHER" id="PTHR10772:SF0">
    <property type="entry name" value="10 KDA HEAT SHOCK PROTEIN, MITOCHONDRIAL"/>
    <property type="match status" value="1"/>
</dbReference>
<dbReference type="InterPro" id="IPR011032">
    <property type="entry name" value="GroES-like_sf"/>
</dbReference>